<feature type="compositionally biased region" description="Polar residues" evidence="1">
    <location>
        <begin position="596"/>
        <end position="616"/>
    </location>
</feature>
<feature type="region of interest" description="Disordered" evidence="1">
    <location>
        <begin position="845"/>
        <end position="921"/>
    </location>
</feature>
<sequence length="1024" mass="112245">MELVQNASACELSVQSVSTLVPAGYTQLLMDKSTVGLQPTNTFVLGALQDTFEKVVRKGVVKKRLILREVLPDGTEGNQLDVIVYGMYAHKVEDILKSVGSSPNQWVIFIKGNIGKFPACGTGEGWCTNCLRIGGIGMAEAQVIIVTESQPPAPTPRQEQVNAMNVASPERSCPSQLAIPELRGSAAGPSSNNRSNRLLGNTKVHNKQKPRKFETINSLKIGLKCDLFAVVNEVVKPPTLTARQSHHMLLGLVDPTCLREGSQRPDLLLHVFINDKVSNKPLGDLPGGIASGDVILVRDMFWWSQVKHICSDKQQDGGQGQNAENEFEFGEATIAEVNRDMHFSLFCQVLEMRPVSKLNKEIVILRVRDGTLSSVHTQQCNLADATQDLLSQTDAYSSVGSGVVDINVLSPTEDAKVLESGDFVLLKYVHAVNMNPDVSANFQPPLFELLMNDARCSIKKISPSHSETRKILRQVRLGYNNPSEAVIDAQDSLLQGPKVPLGRSTPVRSPLKPSPNRINTQPLSPQRLHRNKSNTGPAFAHPNTSKVSHPRNGSPLSQRDKISSVHSPQLSMHTDSLEQAMEGFHTQSEDMGKSEGVSQERSPGHKSQSIRQTQSVHEFDQDMSSIVFPPDLPTSTQRMSSDVHSKGPESRASGDCSLSYSATREDLGLPPISPSLSVASNDHRNADMPRISPVPSFGNSDHRTATLTQEKTAKRKLSMIEEVEEGATKENNKRARKFVPRSVTTECLGEYTDTSLKEMESDSQPGVLYRVSCIIKSLYIYPDKDLCQKCGNGRLCLHDWVWGLCEKCGTVHSASTLRNMFSERDLSSLTALSCIQCIDNAKKNMKGGTEEKLPSKASTSTIEEQDNPQQGMSTSPLPLKPASHASRSSTPASTSKIHPESVMDQEAASSTAGEKDRERALASEDMAVDPPATVTPILRLKIGLADPQDGKEIDVLLNGDNAKCFFGVEPTFRWVVRKPERKTAELICSLLREKKPLYFGVEKLGKRKGSKIYTISNTVIRLQD</sequence>
<feature type="compositionally biased region" description="Low complexity" evidence="1">
    <location>
        <begin position="190"/>
        <end position="199"/>
    </location>
</feature>
<dbReference type="InterPro" id="IPR012340">
    <property type="entry name" value="NA-bd_OB-fold"/>
</dbReference>
<evidence type="ECO:0000313" key="3">
    <source>
        <dbReference type="Proteomes" id="UP000283509"/>
    </source>
</evidence>
<dbReference type="OrthoDB" id="6341029at2759"/>
<comment type="caution">
    <text evidence="2">The sequence shown here is derived from an EMBL/GenBank/DDBJ whole genome shotgun (WGS) entry which is preliminary data.</text>
</comment>
<dbReference type="Proteomes" id="UP000283509">
    <property type="component" value="Unassembled WGS sequence"/>
</dbReference>
<gene>
    <name evidence="2" type="ORF">C7M84_019107</name>
</gene>
<accession>A0A423SFP5</accession>
<organism evidence="2 3">
    <name type="scientific">Penaeus vannamei</name>
    <name type="common">Whiteleg shrimp</name>
    <name type="synonym">Litopenaeus vannamei</name>
    <dbReference type="NCBI Taxonomy" id="6689"/>
    <lineage>
        <taxon>Eukaryota</taxon>
        <taxon>Metazoa</taxon>
        <taxon>Ecdysozoa</taxon>
        <taxon>Arthropoda</taxon>
        <taxon>Crustacea</taxon>
        <taxon>Multicrustacea</taxon>
        <taxon>Malacostraca</taxon>
        <taxon>Eumalacostraca</taxon>
        <taxon>Eucarida</taxon>
        <taxon>Decapoda</taxon>
        <taxon>Dendrobranchiata</taxon>
        <taxon>Penaeoidea</taxon>
        <taxon>Penaeidae</taxon>
        <taxon>Penaeus</taxon>
    </lineage>
</organism>
<evidence type="ECO:0000256" key="1">
    <source>
        <dbReference type="SAM" id="MobiDB-lite"/>
    </source>
</evidence>
<feature type="compositionally biased region" description="Polar residues" evidence="1">
    <location>
        <begin position="885"/>
        <end position="896"/>
    </location>
</feature>
<evidence type="ECO:0000313" key="2">
    <source>
        <dbReference type="EMBL" id="ROT63028.1"/>
    </source>
</evidence>
<dbReference type="Gene3D" id="2.40.50.140">
    <property type="entry name" value="Nucleic acid-binding proteins"/>
    <property type="match status" value="2"/>
</dbReference>
<feature type="compositionally biased region" description="Polar residues" evidence="1">
    <location>
        <begin position="856"/>
        <end position="876"/>
    </location>
</feature>
<feature type="region of interest" description="Disordered" evidence="1">
    <location>
        <begin position="586"/>
        <end position="656"/>
    </location>
</feature>
<dbReference type="AlphaFoldDB" id="A0A423SFP5"/>
<dbReference type="EMBL" id="QCYY01003504">
    <property type="protein sequence ID" value="ROT63028.1"/>
    <property type="molecule type" value="Genomic_DNA"/>
</dbReference>
<dbReference type="SUPFAM" id="SSF50249">
    <property type="entry name" value="Nucleic acid-binding proteins"/>
    <property type="match status" value="1"/>
</dbReference>
<feature type="region of interest" description="Disordered" evidence="1">
    <location>
        <begin position="495"/>
        <end position="569"/>
    </location>
</feature>
<feature type="region of interest" description="Disordered" evidence="1">
    <location>
        <begin position="182"/>
        <end position="209"/>
    </location>
</feature>
<name>A0A423SFP5_PENVA</name>
<proteinExistence type="predicted"/>
<protein>
    <submittedName>
        <fullName evidence="2">Uncharacterized protein</fullName>
    </submittedName>
</protein>
<keyword evidence="3" id="KW-1185">Reference proteome</keyword>
<reference evidence="2 3" key="2">
    <citation type="submission" date="2019-01" db="EMBL/GenBank/DDBJ databases">
        <title>The decoding of complex shrimp genome reveals the adaptation for benthos swimmer, frequently molting mechanism and breeding impact on genome.</title>
        <authorList>
            <person name="Sun Y."/>
            <person name="Gao Y."/>
            <person name="Yu Y."/>
        </authorList>
    </citation>
    <scope>NUCLEOTIDE SEQUENCE [LARGE SCALE GENOMIC DNA]</scope>
    <source>
        <tissue evidence="2">Muscle</tissue>
    </source>
</reference>
<reference evidence="2 3" key="1">
    <citation type="submission" date="2018-04" db="EMBL/GenBank/DDBJ databases">
        <authorList>
            <person name="Zhang X."/>
            <person name="Yuan J."/>
            <person name="Li F."/>
            <person name="Xiang J."/>
        </authorList>
    </citation>
    <scope>NUCLEOTIDE SEQUENCE [LARGE SCALE GENOMIC DNA]</scope>
    <source>
        <tissue evidence="2">Muscle</tissue>
    </source>
</reference>